<evidence type="ECO:0000313" key="1">
    <source>
        <dbReference type="EMBL" id="KPZ12094.1"/>
    </source>
</evidence>
<reference evidence="1 2" key="1">
    <citation type="submission" date="2015-09" db="EMBL/GenBank/DDBJ databases">
        <title>Genome announcement of multiple Pseudomonas syringae strains.</title>
        <authorList>
            <person name="Thakur S."/>
            <person name="Wang P.W."/>
            <person name="Gong Y."/>
            <person name="Weir B.S."/>
            <person name="Guttman D.S."/>
        </authorList>
    </citation>
    <scope>NUCLEOTIDE SEQUENCE [LARGE SCALE GENOMIC DNA]</scope>
    <source>
        <strain evidence="1 2">ICMP16929</strain>
    </source>
</reference>
<accession>A0A0Q0JCC6</accession>
<gene>
    <name evidence="1" type="ORF">ALO94_05554</name>
</gene>
<dbReference type="AlphaFoldDB" id="A0A0Q0JCC6"/>
<protein>
    <submittedName>
        <fullName evidence="1">Uncharacterized protein</fullName>
    </submittedName>
</protein>
<name>A0A0Q0JCC6_PSESX</name>
<sequence length="352" mass="39842">MEQAGDADPEGSRLGAQTLAQQQVKRNAVLFKVIAVAAQVLQAISQGRLVEVGEHLAEKRFMFFFADTQQRLPHVVAKRHRHTQRVGLAEQAGLYFMPHHFKGAVVHRDVVEQQRGLHPMTVRRRGFMTDQTHQRRLAQVHRDACASRYAVELQFSVTPDHLHRGVQPVPMHGGAQDVVAIDDRLQCLGERLQTWLIGKSELHLHDIRIALSGGHVVIQNALLQGRQRIKVLHIGSPSRYQIEQTINRDLIKLDQRQHPGRDPLAARHDAIGRQYQRPAFATAVIALFDEFDQRWLVDAQMVQQAVIAQGTAIALHHQLSILDRQLDIVSFECCQKFVDAHRIISMFSVMAA</sequence>
<evidence type="ECO:0000313" key="2">
    <source>
        <dbReference type="Proteomes" id="UP000050384"/>
    </source>
</evidence>
<organism evidence="1 2">
    <name type="scientific">Pseudomonas syringae pv. spinaceae</name>
    <dbReference type="NCBI Taxonomy" id="264459"/>
    <lineage>
        <taxon>Bacteria</taxon>
        <taxon>Pseudomonadati</taxon>
        <taxon>Pseudomonadota</taxon>
        <taxon>Gammaproteobacteria</taxon>
        <taxon>Pseudomonadales</taxon>
        <taxon>Pseudomonadaceae</taxon>
        <taxon>Pseudomonas</taxon>
        <taxon>Pseudomonas syringae</taxon>
    </lineage>
</organism>
<dbReference type="Proteomes" id="UP000050384">
    <property type="component" value="Unassembled WGS sequence"/>
</dbReference>
<proteinExistence type="predicted"/>
<dbReference type="EMBL" id="LJRI01000117">
    <property type="protein sequence ID" value="KPZ12094.1"/>
    <property type="molecule type" value="Genomic_DNA"/>
</dbReference>
<comment type="caution">
    <text evidence="1">The sequence shown here is derived from an EMBL/GenBank/DDBJ whole genome shotgun (WGS) entry which is preliminary data.</text>
</comment>